<dbReference type="Proteomes" id="UP001161405">
    <property type="component" value="Unassembled WGS sequence"/>
</dbReference>
<reference evidence="1" key="1">
    <citation type="journal article" date="2014" name="Int. J. Syst. Evol. Microbiol.">
        <title>Complete genome of a new Firmicutes species belonging to the dominant human colonic microbiota ('Ruminococcus bicirculans') reveals two chromosomes and a selective capacity to utilize plant glucans.</title>
        <authorList>
            <consortium name="NISC Comparative Sequencing Program"/>
            <person name="Wegmann U."/>
            <person name="Louis P."/>
            <person name="Goesmann A."/>
            <person name="Henrissat B."/>
            <person name="Duncan S.H."/>
            <person name="Flint H.J."/>
        </authorList>
    </citation>
    <scope>NUCLEOTIDE SEQUENCE</scope>
    <source>
        <strain evidence="1">NBRC 107169</strain>
    </source>
</reference>
<dbReference type="PANTHER" id="PTHR39517:SF1">
    <property type="entry name" value="LIPID-A-DISACCHARIDE SYNTHASE"/>
    <property type="match status" value="1"/>
</dbReference>
<keyword evidence="2" id="KW-1185">Reference proteome</keyword>
<gene>
    <name evidence="1" type="ORF">GCM10007879_20070</name>
</gene>
<protein>
    <submittedName>
        <fullName evidence="1">Uncharacterized protein</fullName>
    </submittedName>
</protein>
<reference evidence="1" key="2">
    <citation type="submission" date="2023-01" db="EMBL/GenBank/DDBJ databases">
        <title>Draft genome sequence of Maritalea porphyrae strain NBRC 107169.</title>
        <authorList>
            <person name="Sun Q."/>
            <person name="Mori K."/>
        </authorList>
    </citation>
    <scope>NUCLEOTIDE SEQUENCE</scope>
    <source>
        <strain evidence="1">NBRC 107169</strain>
    </source>
</reference>
<evidence type="ECO:0000313" key="1">
    <source>
        <dbReference type="EMBL" id="GLQ17758.1"/>
    </source>
</evidence>
<dbReference type="PANTHER" id="PTHR39517">
    <property type="entry name" value="SLL0192 PROTEIN"/>
    <property type="match status" value="1"/>
</dbReference>
<dbReference type="EMBL" id="BSNI01000002">
    <property type="protein sequence ID" value="GLQ17758.1"/>
    <property type="molecule type" value="Genomic_DNA"/>
</dbReference>
<name>A0ABQ5URE9_9HYPH</name>
<dbReference type="InterPro" id="IPR019994">
    <property type="entry name" value="Lipid-A-disac_synthase-rel_put"/>
</dbReference>
<accession>A0ABQ5URE9</accession>
<organism evidence="1 2">
    <name type="scientific">Maritalea porphyrae</name>
    <dbReference type="NCBI Taxonomy" id="880732"/>
    <lineage>
        <taxon>Bacteria</taxon>
        <taxon>Pseudomonadati</taxon>
        <taxon>Pseudomonadota</taxon>
        <taxon>Alphaproteobacteria</taxon>
        <taxon>Hyphomicrobiales</taxon>
        <taxon>Devosiaceae</taxon>
        <taxon>Maritalea</taxon>
    </lineage>
</organism>
<proteinExistence type="predicted"/>
<comment type="caution">
    <text evidence="1">The sequence shown here is derived from an EMBL/GenBank/DDBJ whole genome shotgun (WGS) entry which is preliminary data.</text>
</comment>
<evidence type="ECO:0000313" key="2">
    <source>
        <dbReference type="Proteomes" id="UP001161405"/>
    </source>
</evidence>
<sequence>MRVLVISNGYGEDAMAAFLARELSRHVDLVEALPTVGPGKSYDGICETVGPRGDLASEGHRKVGSLLKDFQHGLAFTAVSHVKFMRDNKARWDKVVTVGDIIGPLLSFAGGYKVDLHIDVYNSGYARQYSAAEKQALKRTTKKILCRDDILAGSLRALDIDAGFAGNLMMDTVPELDIDIAPLCAGKVGVTLLPGSRAAAPKLFAVEMDAINRLSQKYPLVILVPVATGVDVGSLIQSAGLRNLIDQNLIGGEHLGVAASFDQTEVHFFEKGIGTLARQSRVVVGQAGTAGFQSAGLGIPTIALVPDDARPQRVRRNERLMGESRITSPVDALQLANKLEPLLKDKAEAERRGKIGIERMGPPGALDAAVRIIAGT</sequence>
<dbReference type="SUPFAM" id="SSF53756">
    <property type="entry name" value="UDP-Glycosyltransferase/glycogen phosphorylase"/>
    <property type="match status" value="1"/>
</dbReference>